<name>A0ABY7EAC4_MYAAR</name>
<keyword evidence="1" id="KW-0732">Signal</keyword>
<reference evidence="3" key="1">
    <citation type="submission" date="2022-11" db="EMBL/GenBank/DDBJ databases">
        <title>Centuries of genome instability and evolution in soft-shell clam transmissible cancer (bioRxiv).</title>
        <authorList>
            <person name="Hart S.F.M."/>
            <person name="Yonemitsu M.A."/>
            <person name="Giersch R.M."/>
            <person name="Beal B.F."/>
            <person name="Arriagada G."/>
            <person name="Davis B.W."/>
            <person name="Ostrander E.A."/>
            <person name="Goff S.P."/>
            <person name="Metzger M.J."/>
        </authorList>
    </citation>
    <scope>NUCLEOTIDE SEQUENCE</scope>
    <source>
        <strain evidence="3">MELC-2E11</strain>
        <tissue evidence="3">Siphon/mantle</tissue>
    </source>
</reference>
<evidence type="ECO:0000259" key="2">
    <source>
        <dbReference type="Pfam" id="PF25900"/>
    </source>
</evidence>
<proteinExistence type="predicted"/>
<keyword evidence="4" id="KW-1185">Reference proteome</keyword>
<evidence type="ECO:0000313" key="3">
    <source>
        <dbReference type="EMBL" id="WAR05871.1"/>
    </source>
</evidence>
<sequence length="246" mass="26848">MENVHTTRCGLFLLFVLQDTFAIEVVNISINKTAIQTDTSGNGTADLAVDGVISGGTCAQTSSALASWEVDLGDFYVIDNVLVHPKPDEAPPAAQWVQSVGGFSSEYSSAGWSAQKIVGPPNVYPLYGDIVESWSPYYKDSNQFIELEFATSVYVGQVDIYETFHAGGVKAIKCYQAGQWVTLWSTALVEDLSIARIFSPPLQVTDCFTNMIRLELDLTVANTFVEIDAVQIHGVSQTSIAHMEQY</sequence>
<dbReference type="Proteomes" id="UP001164746">
    <property type="component" value="Chromosome 5"/>
</dbReference>
<gene>
    <name evidence="3" type="ORF">MAR_021240</name>
</gene>
<feature type="signal peptide" evidence="1">
    <location>
        <begin position="1"/>
        <end position="22"/>
    </location>
</feature>
<evidence type="ECO:0000313" key="4">
    <source>
        <dbReference type="Proteomes" id="UP001164746"/>
    </source>
</evidence>
<feature type="chain" id="PRO_5047194696" evidence="1">
    <location>
        <begin position="23"/>
        <end position="246"/>
    </location>
</feature>
<organism evidence="3 4">
    <name type="scientific">Mya arenaria</name>
    <name type="common">Soft-shell clam</name>
    <dbReference type="NCBI Taxonomy" id="6604"/>
    <lineage>
        <taxon>Eukaryota</taxon>
        <taxon>Metazoa</taxon>
        <taxon>Spiralia</taxon>
        <taxon>Lophotrochozoa</taxon>
        <taxon>Mollusca</taxon>
        <taxon>Bivalvia</taxon>
        <taxon>Autobranchia</taxon>
        <taxon>Heteroconchia</taxon>
        <taxon>Euheterodonta</taxon>
        <taxon>Imparidentia</taxon>
        <taxon>Neoheterodontei</taxon>
        <taxon>Myida</taxon>
        <taxon>Myoidea</taxon>
        <taxon>Myidae</taxon>
        <taxon>Mya</taxon>
    </lineage>
</organism>
<protein>
    <submittedName>
        <fullName evidence="3">FBXL4-like protein</fullName>
    </submittedName>
</protein>
<evidence type="ECO:0000256" key="1">
    <source>
        <dbReference type="SAM" id="SignalP"/>
    </source>
</evidence>
<dbReference type="InterPro" id="IPR008979">
    <property type="entry name" value="Galactose-bd-like_sf"/>
</dbReference>
<accession>A0ABY7EAC4</accession>
<dbReference type="Pfam" id="PF25900">
    <property type="entry name" value="PAPPA"/>
    <property type="match status" value="1"/>
</dbReference>
<dbReference type="Gene3D" id="2.60.120.260">
    <property type="entry name" value="Galactose-binding domain-like"/>
    <property type="match status" value="1"/>
</dbReference>
<dbReference type="EMBL" id="CP111016">
    <property type="protein sequence ID" value="WAR05871.1"/>
    <property type="molecule type" value="Genomic_DNA"/>
</dbReference>
<dbReference type="SUPFAM" id="SSF49785">
    <property type="entry name" value="Galactose-binding domain-like"/>
    <property type="match status" value="1"/>
</dbReference>
<feature type="domain" description="Pappalysin-1 SD scarf" evidence="2">
    <location>
        <begin position="93"/>
        <end position="239"/>
    </location>
</feature>
<dbReference type="InterPro" id="IPR058897">
    <property type="entry name" value="PAPPA_SD_C"/>
</dbReference>